<dbReference type="EMBL" id="BSNL01000001">
    <property type="protein sequence ID" value="GLQ26141.1"/>
    <property type="molecule type" value="Genomic_DNA"/>
</dbReference>
<name>A0ABQ5VGE3_9RHOB</name>
<keyword evidence="2" id="KW-1185">Reference proteome</keyword>
<protein>
    <recommendedName>
        <fullName evidence="3">Tail assembly chaperone</fullName>
    </recommendedName>
</protein>
<dbReference type="Proteomes" id="UP001161388">
    <property type="component" value="Unassembled WGS sequence"/>
</dbReference>
<dbReference type="RefSeq" id="WP_284371036.1">
    <property type="nucleotide sequence ID" value="NZ_BSNL01000001.1"/>
</dbReference>
<reference evidence="1" key="2">
    <citation type="submission" date="2023-01" db="EMBL/GenBank/DDBJ databases">
        <title>Draft genome sequence of Sulfitobacter pacificus strain NBRC 109915.</title>
        <authorList>
            <person name="Sun Q."/>
            <person name="Mori K."/>
        </authorList>
    </citation>
    <scope>NUCLEOTIDE SEQUENCE</scope>
    <source>
        <strain evidence="1">NBRC 109915</strain>
    </source>
</reference>
<gene>
    <name evidence="1" type="ORF">GCM10007927_09440</name>
</gene>
<evidence type="ECO:0000313" key="1">
    <source>
        <dbReference type="EMBL" id="GLQ26141.1"/>
    </source>
</evidence>
<sequence length="222" mass="24108">MPYHVPSENLVLDTVKDLKKWVLPSLLSKSPTAAEINPLGAFITSVEPHPDILETEIAIRDVMPTHSDGASVFKWTVRAATAQEIEDRQPFQTFEEARVAMLEWINDFLSPFTMDAGDAEPLSWIKKEAAAKAYLAGTATTDQSDMIETEAAVDGEIPADLCAAIVAQGGLYTKVIAATTGLRRKTLKALEQASLPSEFTAILDGAKVQANAMMQQFSQEGQ</sequence>
<proteinExistence type="predicted"/>
<accession>A0ABQ5VGE3</accession>
<organism evidence="1 2">
    <name type="scientific">Sulfitobacter pacificus</name>
    <dbReference type="NCBI Taxonomy" id="1499314"/>
    <lineage>
        <taxon>Bacteria</taxon>
        <taxon>Pseudomonadati</taxon>
        <taxon>Pseudomonadota</taxon>
        <taxon>Alphaproteobacteria</taxon>
        <taxon>Rhodobacterales</taxon>
        <taxon>Roseobacteraceae</taxon>
        <taxon>Sulfitobacter</taxon>
    </lineage>
</organism>
<comment type="caution">
    <text evidence="1">The sequence shown here is derived from an EMBL/GenBank/DDBJ whole genome shotgun (WGS) entry which is preliminary data.</text>
</comment>
<reference evidence="1" key="1">
    <citation type="journal article" date="2014" name="Int. J. Syst. Evol. Microbiol.">
        <title>Complete genome of a new Firmicutes species belonging to the dominant human colonic microbiota ('Ruminococcus bicirculans') reveals two chromosomes and a selective capacity to utilize plant glucans.</title>
        <authorList>
            <consortium name="NISC Comparative Sequencing Program"/>
            <person name="Wegmann U."/>
            <person name="Louis P."/>
            <person name="Goesmann A."/>
            <person name="Henrissat B."/>
            <person name="Duncan S.H."/>
            <person name="Flint H.J."/>
        </authorList>
    </citation>
    <scope>NUCLEOTIDE SEQUENCE</scope>
    <source>
        <strain evidence="1">NBRC 109915</strain>
    </source>
</reference>
<evidence type="ECO:0008006" key="3">
    <source>
        <dbReference type="Google" id="ProtNLM"/>
    </source>
</evidence>
<evidence type="ECO:0000313" key="2">
    <source>
        <dbReference type="Proteomes" id="UP001161388"/>
    </source>
</evidence>